<dbReference type="EMBL" id="RCMV01000011">
    <property type="protein sequence ID" value="KAG3228726.1"/>
    <property type="molecule type" value="Genomic_DNA"/>
</dbReference>
<protein>
    <submittedName>
        <fullName evidence="1">Uncharacterized protein</fullName>
    </submittedName>
</protein>
<gene>
    <name evidence="1" type="ORF">PC117_g88</name>
    <name evidence="2" type="ORF">PC129_g759</name>
</gene>
<organism evidence="1 3">
    <name type="scientific">Phytophthora cactorum</name>
    <dbReference type="NCBI Taxonomy" id="29920"/>
    <lineage>
        <taxon>Eukaryota</taxon>
        <taxon>Sar</taxon>
        <taxon>Stramenopiles</taxon>
        <taxon>Oomycota</taxon>
        <taxon>Peronosporomycetes</taxon>
        <taxon>Peronosporales</taxon>
        <taxon>Peronosporaceae</taxon>
        <taxon>Phytophthora</taxon>
    </lineage>
</organism>
<name>A0A8T1ELB6_9STRA</name>
<evidence type="ECO:0000313" key="3">
    <source>
        <dbReference type="Proteomes" id="UP000736787"/>
    </source>
</evidence>
<comment type="caution">
    <text evidence="1">The sequence shown here is derived from an EMBL/GenBank/DDBJ whole genome shotgun (WGS) entry which is preliminary data.</text>
</comment>
<sequence>MLGVNRGNALAAEICKAVASGVWSAWFFCVFATRESAWSSHRHSRTGSAGGLSAAPQALAMPVLIKCHAVKGLSGRCIDAA</sequence>
<evidence type="ECO:0000313" key="2">
    <source>
        <dbReference type="EMBL" id="KAG3228726.1"/>
    </source>
</evidence>
<proteinExistence type="predicted"/>
<evidence type="ECO:0000313" key="1">
    <source>
        <dbReference type="EMBL" id="KAG2955916.1"/>
    </source>
</evidence>
<reference evidence="1" key="1">
    <citation type="submission" date="2018-10" db="EMBL/GenBank/DDBJ databases">
        <title>Effector identification in a new, highly contiguous assembly of the strawberry crown rot pathogen Phytophthora cactorum.</title>
        <authorList>
            <person name="Armitage A.D."/>
            <person name="Nellist C.F."/>
            <person name="Bates H."/>
            <person name="Vickerstaff R.J."/>
            <person name="Harrison R.J."/>
        </authorList>
    </citation>
    <scope>NUCLEOTIDE SEQUENCE</scope>
    <source>
        <strain evidence="1">4040</strain>
        <strain evidence="2">P421</strain>
    </source>
</reference>
<dbReference type="EMBL" id="RCMK01000001">
    <property type="protein sequence ID" value="KAG2955916.1"/>
    <property type="molecule type" value="Genomic_DNA"/>
</dbReference>
<dbReference type="Proteomes" id="UP000736787">
    <property type="component" value="Unassembled WGS sequence"/>
</dbReference>
<accession>A0A8T1ELB6</accession>
<dbReference type="AlphaFoldDB" id="A0A8T1ELB6"/>
<dbReference type="Proteomes" id="UP000760860">
    <property type="component" value="Unassembled WGS sequence"/>
</dbReference>